<protein>
    <submittedName>
        <fullName evidence="1">Uncharacterized protein</fullName>
    </submittedName>
</protein>
<organism evidence="1 2">
    <name type="scientific">Mycena indigotica</name>
    <dbReference type="NCBI Taxonomy" id="2126181"/>
    <lineage>
        <taxon>Eukaryota</taxon>
        <taxon>Fungi</taxon>
        <taxon>Dikarya</taxon>
        <taxon>Basidiomycota</taxon>
        <taxon>Agaricomycotina</taxon>
        <taxon>Agaricomycetes</taxon>
        <taxon>Agaricomycetidae</taxon>
        <taxon>Agaricales</taxon>
        <taxon>Marasmiineae</taxon>
        <taxon>Mycenaceae</taxon>
        <taxon>Mycena</taxon>
    </lineage>
</organism>
<gene>
    <name evidence="1" type="ORF">MIND_01351500</name>
</gene>
<sequence>MSTTNTSTTAPIFVPQDGAFAILRIDPIASLAHLNDPEALKAAESMEFHDYVVFVPGTREMRHPMISFRAEVVEFLVQGLPPDVPSLCIDSAMSIPIFPTSHSQHPGSREPLRTLKPLPWGDCYLSPFLRETVRCPTVITTDPLCCSMVDEDISRHDDMIDLDRLRQSVLFSRSLVESSGLDAVDNSDEGIAFNEEQEASEGLDESPMNTTFSYIADDVDAQSRSTTNDELEDLDEDEDLYLCGLIFPKEAPSDMLTVNITHDLSRVGELRNPQSFYDERAQIRRIAAESMDRLRQAVEQESEELYATKTAVLLAARKHERLVLSNDPESSPNNTSSILSDGIQITSATTQSKLEVMMQWIRSYLS</sequence>
<dbReference type="GeneID" id="59352464"/>
<keyword evidence="2" id="KW-1185">Reference proteome</keyword>
<comment type="caution">
    <text evidence="1">The sequence shown here is derived from an EMBL/GenBank/DDBJ whole genome shotgun (WGS) entry which is preliminary data.</text>
</comment>
<evidence type="ECO:0000313" key="2">
    <source>
        <dbReference type="Proteomes" id="UP000636479"/>
    </source>
</evidence>
<dbReference type="RefSeq" id="XP_037213504.1">
    <property type="nucleotide sequence ID" value="XM_037369948.1"/>
</dbReference>
<evidence type="ECO:0000313" key="1">
    <source>
        <dbReference type="EMBL" id="KAF7289775.1"/>
    </source>
</evidence>
<dbReference type="AlphaFoldDB" id="A0A8H6RXV7"/>
<accession>A0A8H6RXV7</accession>
<dbReference type="OrthoDB" id="3006226at2759"/>
<proteinExistence type="predicted"/>
<dbReference type="Proteomes" id="UP000636479">
    <property type="component" value="Unassembled WGS sequence"/>
</dbReference>
<reference evidence="1" key="1">
    <citation type="submission" date="2020-05" db="EMBL/GenBank/DDBJ databases">
        <title>Mycena genomes resolve the evolution of fungal bioluminescence.</title>
        <authorList>
            <person name="Tsai I.J."/>
        </authorList>
    </citation>
    <scope>NUCLEOTIDE SEQUENCE</scope>
    <source>
        <strain evidence="1">171206Taipei</strain>
    </source>
</reference>
<name>A0A8H6RXV7_9AGAR</name>
<dbReference type="EMBL" id="JACAZF010000016">
    <property type="protein sequence ID" value="KAF7289775.1"/>
    <property type="molecule type" value="Genomic_DNA"/>
</dbReference>